<evidence type="ECO:0000313" key="4">
    <source>
        <dbReference type="EMBL" id="QDU59452.1"/>
    </source>
</evidence>
<keyword evidence="2" id="KW-0472">Membrane</keyword>
<keyword evidence="5" id="KW-1185">Reference proteome</keyword>
<proteinExistence type="predicted"/>
<gene>
    <name evidence="4" type="ORF">Pan216_02800</name>
</gene>
<evidence type="ECO:0000259" key="3">
    <source>
        <dbReference type="Pfam" id="PF14237"/>
    </source>
</evidence>
<feature type="region of interest" description="Disordered" evidence="1">
    <location>
        <begin position="105"/>
        <end position="127"/>
    </location>
</feature>
<feature type="domain" description="GYF" evidence="3">
    <location>
        <begin position="5"/>
        <end position="54"/>
    </location>
</feature>
<dbReference type="InterPro" id="IPR025640">
    <property type="entry name" value="GYF_2"/>
</dbReference>
<dbReference type="Pfam" id="PF14237">
    <property type="entry name" value="GYF_2"/>
    <property type="match status" value="1"/>
</dbReference>
<organism evidence="4 5">
    <name type="scientific">Kolteria novifilia</name>
    <dbReference type="NCBI Taxonomy" id="2527975"/>
    <lineage>
        <taxon>Bacteria</taxon>
        <taxon>Pseudomonadati</taxon>
        <taxon>Planctomycetota</taxon>
        <taxon>Planctomycetia</taxon>
        <taxon>Kolteriales</taxon>
        <taxon>Kolteriaceae</taxon>
        <taxon>Kolteria</taxon>
    </lineage>
</organism>
<feature type="transmembrane region" description="Helical" evidence="2">
    <location>
        <begin position="150"/>
        <end position="177"/>
    </location>
</feature>
<evidence type="ECO:0000256" key="2">
    <source>
        <dbReference type="SAM" id="Phobius"/>
    </source>
</evidence>
<evidence type="ECO:0000313" key="5">
    <source>
        <dbReference type="Proteomes" id="UP000317093"/>
    </source>
</evidence>
<reference evidence="4 5" key="1">
    <citation type="submission" date="2019-02" db="EMBL/GenBank/DDBJ databases">
        <title>Deep-cultivation of Planctomycetes and their phenomic and genomic characterization uncovers novel biology.</title>
        <authorList>
            <person name="Wiegand S."/>
            <person name="Jogler M."/>
            <person name="Boedeker C."/>
            <person name="Pinto D."/>
            <person name="Vollmers J."/>
            <person name="Rivas-Marin E."/>
            <person name="Kohn T."/>
            <person name="Peeters S.H."/>
            <person name="Heuer A."/>
            <person name="Rast P."/>
            <person name="Oberbeckmann S."/>
            <person name="Bunk B."/>
            <person name="Jeske O."/>
            <person name="Meyerdierks A."/>
            <person name="Storesund J.E."/>
            <person name="Kallscheuer N."/>
            <person name="Luecker S."/>
            <person name="Lage O.M."/>
            <person name="Pohl T."/>
            <person name="Merkel B.J."/>
            <person name="Hornburger P."/>
            <person name="Mueller R.-W."/>
            <person name="Bruemmer F."/>
            <person name="Labrenz M."/>
            <person name="Spormann A.M."/>
            <person name="Op den Camp H."/>
            <person name="Overmann J."/>
            <person name="Amann R."/>
            <person name="Jetten M.S.M."/>
            <person name="Mascher T."/>
            <person name="Medema M.H."/>
            <person name="Devos D.P."/>
            <person name="Kaster A.-K."/>
            <person name="Ovreas L."/>
            <person name="Rohde M."/>
            <person name="Galperin M.Y."/>
            <person name="Jogler C."/>
        </authorList>
    </citation>
    <scope>NUCLEOTIDE SEQUENCE [LARGE SCALE GENOMIC DNA]</scope>
    <source>
        <strain evidence="4 5">Pan216</strain>
    </source>
</reference>
<dbReference type="OrthoDB" id="254120at2"/>
<protein>
    <recommendedName>
        <fullName evidence="3">GYF domain-containing protein</fullName>
    </recommendedName>
</protein>
<dbReference type="AlphaFoldDB" id="A0A518AXJ5"/>
<keyword evidence="2" id="KW-0812">Transmembrane</keyword>
<dbReference type="RefSeq" id="WP_145253747.1">
    <property type="nucleotide sequence ID" value="NZ_CP036279.1"/>
</dbReference>
<feature type="transmembrane region" description="Helical" evidence="2">
    <location>
        <begin position="197"/>
        <end position="217"/>
    </location>
</feature>
<keyword evidence="2" id="KW-1133">Transmembrane helix</keyword>
<dbReference type="Proteomes" id="UP000317093">
    <property type="component" value="Chromosome"/>
</dbReference>
<accession>A0A518AXJ5</accession>
<name>A0A518AXJ5_9BACT</name>
<evidence type="ECO:0000256" key="1">
    <source>
        <dbReference type="SAM" id="MobiDB-lite"/>
    </source>
</evidence>
<dbReference type="KEGG" id="knv:Pan216_02800"/>
<dbReference type="EMBL" id="CP036279">
    <property type="protein sequence ID" value="QDU59452.1"/>
    <property type="molecule type" value="Genomic_DNA"/>
</dbReference>
<sequence length="242" mass="26837">MASRWYFVEDGEERGPMTSRAMRRLAIEGVIDEETLVRKGKEGRWVPARRVRGLLVGERLLEEADFHRFIPSNPSDLPEMEVIPQDVVMAPAMDPREEEVIEVVDEPAAPEPPSEEMPTSTSDVDTKEATAPTLAPALERRYPALRVIVLLAKLCTIPILLAGMFNFVVGIVMWLTMSLENFTPLQATLINIATPPMLALVALLVYGLPPLLLFALAEGIRVILDIEENTRAASLGADDVRR</sequence>